<sequence length="299" mass="31970">METSSDLGGQLRREWKSEPRWCSSTSLYLASQLLLPCSGLRLLRAEREPLPSARGLPLAGLRARRSSTRRLPPAALPRSAPCPAPLPVLAPRRSLSAAGHSHTSGGPGRCRPCPGRPSPHPPAAPPERPGEAPALSFSRRALSWPCQDASRAGLASPDVLCWGWAWGSCRGSTWCSVCVCLCVCVSSRVTRTPRWGREPVSAPLEASGQSAARCGRAVEAGGAVGAARAAGRLQTQRPDSDVSEVNGTFPIDFRERRSRLQPNMRKGAQHSPCSGQKDRRPRETSITSQLGHLPCDGAM</sequence>
<evidence type="ECO:0000313" key="3">
    <source>
        <dbReference type="RefSeq" id="XP_039239839.1"/>
    </source>
</evidence>
<feature type="region of interest" description="Disordered" evidence="1">
    <location>
        <begin position="253"/>
        <end position="299"/>
    </location>
</feature>
<feature type="compositionally biased region" description="Low complexity" evidence="1">
    <location>
        <begin position="69"/>
        <end position="79"/>
    </location>
</feature>
<protein>
    <submittedName>
        <fullName evidence="3">Uncharacterized protein LOC113987110 isoform X1</fullName>
    </submittedName>
</protein>
<organism evidence="2 3">
    <name type="scientific">Pipra filicauda</name>
    <name type="common">Wire-tailed manakin</name>
    <dbReference type="NCBI Taxonomy" id="649802"/>
    <lineage>
        <taxon>Eukaryota</taxon>
        <taxon>Metazoa</taxon>
        <taxon>Chordata</taxon>
        <taxon>Craniata</taxon>
        <taxon>Vertebrata</taxon>
        <taxon>Euteleostomi</taxon>
        <taxon>Archelosauria</taxon>
        <taxon>Archosauria</taxon>
        <taxon>Dinosauria</taxon>
        <taxon>Saurischia</taxon>
        <taxon>Theropoda</taxon>
        <taxon>Coelurosauria</taxon>
        <taxon>Aves</taxon>
        <taxon>Neognathae</taxon>
        <taxon>Neoaves</taxon>
        <taxon>Telluraves</taxon>
        <taxon>Australaves</taxon>
        <taxon>Passeriformes</taxon>
        <taxon>Pipridae</taxon>
        <taxon>Pipra</taxon>
    </lineage>
</organism>
<dbReference type="Proteomes" id="UP000504627">
    <property type="component" value="Unplaced"/>
</dbReference>
<dbReference type="GeneID" id="113987110"/>
<evidence type="ECO:0000256" key="1">
    <source>
        <dbReference type="SAM" id="MobiDB-lite"/>
    </source>
</evidence>
<accession>A0A7R5KTH1</accession>
<dbReference type="InParanoid" id="A0A7R5KTH1"/>
<name>A0A7R5KTH1_9PASS</name>
<dbReference type="RefSeq" id="XP_039239839.1">
    <property type="nucleotide sequence ID" value="XM_039383905.1"/>
</dbReference>
<keyword evidence="2" id="KW-1185">Reference proteome</keyword>
<evidence type="ECO:0000313" key="2">
    <source>
        <dbReference type="Proteomes" id="UP000504627"/>
    </source>
</evidence>
<feature type="region of interest" description="Disordered" evidence="1">
    <location>
        <begin position="59"/>
        <end position="133"/>
    </location>
</feature>
<reference evidence="3" key="1">
    <citation type="submission" date="2025-08" db="UniProtKB">
        <authorList>
            <consortium name="RefSeq"/>
        </authorList>
    </citation>
    <scope>IDENTIFICATION</scope>
    <source>
        <tissue evidence="3">Muscle</tissue>
    </source>
</reference>
<gene>
    <name evidence="3" type="primary">LOC113987110</name>
</gene>
<feature type="compositionally biased region" description="Pro residues" evidence="1">
    <location>
        <begin position="114"/>
        <end position="127"/>
    </location>
</feature>
<dbReference type="AlphaFoldDB" id="A0A7R5KTH1"/>
<proteinExistence type="predicted"/>